<dbReference type="PROSITE" id="PS00012">
    <property type="entry name" value="PHOSPHOPANTETHEINE"/>
    <property type="match status" value="1"/>
</dbReference>
<dbReference type="SUPFAM" id="SSF56801">
    <property type="entry name" value="Acetyl-CoA synthetase-like"/>
    <property type="match status" value="1"/>
</dbReference>
<dbReference type="Pfam" id="PF07993">
    <property type="entry name" value="NAD_binding_4"/>
    <property type="match status" value="1"/>
</dbReference>
<organism evidence="6">
    <name type="scientific">Dissoconium aciculare CBS 342.82</name>
    <dbReference type="NCBI Taxonomy" id="1314786"/>
    <lineage>
        <taxon>Eukaryota</taxon>
        <taxon>Fungi</taxon>
        <taxon>Dikarya</taxon>
        <taxon>Ascomycota</taxon>
        <taxon>Pezizomycotina</taxon>
        <taxon>Dothideomycetes</taxon>
        <taxon>Dothideomycetidae</taxon>
        <taxon>Mycosphaerellales</taxon>
        <taxon>Dissoconiaceae</taxon>
        <taxon>Dissoconium</taxon>
    </lineage>
</organism>
<dbReference type="InterPro" id="IPR006162">
    <property type="entry name" value="Ppantetheine_attach_site"/>
</dbReference>
<keyword evidence="2" id="KW-0597">Phosphoprotein</keyword>
<dbReference type="InterPro" id="IPR000873">
    <property type="entry name" value="AMP-dep_synth/lig_dom"/>
</dbReference>
<keyword evidence="5" id="KW-1185">Reference proteome</keyword>
<reference evidence="6" key="3">
    <citation type="submission" date="2025-08" db="UniProtKB">
        <authorList>
            <consortium name="RefSeq"/>
        </authorList>
    </citation>
    <scope>IDENTIFICATION</scope>
    <source>
        <strain evidence="6">CBS 342.82</strain>
    </source>
</reference>
<dbReference type="PROSITE" id="PS00455">
    <property type="entry name" value="AMP_BINDING"/>
    <property type="match status" value="1"/>
</dbReference>
<dbReference type="InterPro" id="IPR013120">
    <property type="entry name" value="FAR_NAD-bd"/>
</dbReference>
<dbReference type="Gene3D" id="3.40.50.720">
    <property type="entry name" value="NAD(P)-binding Rossmann-like Domain"/>
    <property type="match status" value="1"/>
</dbReference>
<dbReference type="SUPFAM" id="SSF51735">
    <property type="entry name" value="NAD(P)-binding Rossmann-fold domains"/>
    <property type="match status" value="1"/>
</dbReference>
<accession>A0A6J3LXJ4</accession>
<dbReference type="Gene3D" id="1.10.1200.10">
    <property type="entry name" value="ACP-like"/>
    <property type="match status" value="1"/>
</dbReference>
<evidence type="ECO:0000256" key="1">
    <source>
        <dbReference type="ARBA" id="ARBA00022450"/>
    </source>
</evidence>
<dbReference type="InterPro" id="IPR020845">
    <property type="entry name" value="AMP-binding_CS"/>
</dbReference>
<sequence length="1062" mass="115621">MASTSSYGERHIAQVVDDRAAETPDRPCYSIANSSTDSTKGWRDIYYGQVANAVNIAAQWLVDTFERKGSGFEVFAYIGPNDLRYTVLTLAAMKTGFQALMVSPRNPIEAQHSLFAATKAVALLYAESSKVWIDPIVAANNVATYVVPNEEDWLDAAPAKHFPLELNVTVEELAVLPAYVLHTSGSTGIPKPVFIKHGWLMAIDRFHIIRTKSGQAPFTVLYKKDDRMLASMPLFHASGLTQALPIAIFYEVIISMTAINFKSKLTVADNMAAFGPPNVPISADTFDTTLRYSKANTAILPPSVLEDLAADPTHLATLKKLDFIVTGGGPSSLNTAEKLIEANIKAFSLISATEGILPLLEPENSDFPYFRIDDELGGFDWRKVESAEEEDLYEMWIRRLPDWRHQGHFFTFPGTTEYNTKDICQKVPGRPGLWRYYARSDDVVVFSNGEKLNPIDIEGAVTDHPKVKGALVVGQGHFQAGLFVEPRDELKDNASRAAFIDDIWPTVDKQNQMTVTHGHVLKGLIRVTSPEKPFPRAGKGTIQRASANALYKKEIEELYKNEKSDSSVSAAELDLRSEAALAGSLVRAFALALESRGDAVEVDTDIFTAGVDSLGVLTMARKIKAGIQSQGVAVNDKLVSPRTIYANSTPQKLARALFTGIKDAGANGSKQNSTEDAAEDSTAELQKLMKEYSAGIPTVLPKKATAQEEVVIITGTTGGLGPYLLADTLGRSVAHVFALNRDPTAETRQQVSQVAKGLTTDLSKVTFLTTDLSRPDLGLSEDDFKLIKSRATRIVHNAWPVNFNLPLDSFVPSIKGVRNLIDLAAASEHIAHIAFVSTIGTAAAAASPVKESNLPLEAARMGYGQSKSVCASVLDAAREKGLSNAVIRVGQIAGSKAEAGEWNRAEWFPTIIASSAGMGLLPSDIGPQGKRVDWLPVEAVAGTILDISEAGVDGYYHTLNPAVTTYSELLPAITKYFGDRVKVVSYREWCAELEKFSQTAKGDADIEKVPGIKLLEFYQGNLRDGEPQIFETVRTEEASKTLAASTPVNASLMENWLRQWNF</sequence>
<dbReference type="InterPro" id="IPR036291">
    <property type="entry name" value="NAD(P)-bd_dom_sf"/>
</dbReference>
<evidence type="ECO:0000259" key="4">
    <source>
        <dbReference type="Pfam" id="PF07993"/>
    </source>
</evidence>
<dbReference type="Gene3D" id="3.30.300.30">
    <property type="match status" value="1"/>
</dbReference>
<dbReference type="InterPro" id="IPR051414">
    <property type="entry name" value="Adenylate-forming_Reductase"/>
</dbReference>
<name>A0A6J3LXJ4_9PEZI</name>
<dbReference type="InterPro" id="IPR036736">
    <property type="entry name" value="ACP-like_sf"/>
</dbReference>
<dbReference type="AlphaFoldDB" id="A0A6J3LXJ4"/>
<dbReference type="RefSeq" id="XP_033457050.1">
    <property type="nucleotide sequence ID" value="XM_033607105.1"/>
</dbReference>
<evidence type="ECO:0000313" key="5">
    <source>
        <dbReference type="Proteomes" id="UP000504637"/>
    </source>
</evidence>
<reference evidence="6" key="2">
    <citation type="submission" date="2020-04" db="EMBL/GenBank/DDBJ databases">
        <authorList>
            <consortium name="NCBI Genome Project"/>
        </authorList>
    </citation>
    <scope>NUCLEOTIDE SEQUENCE</scope>
    <source>
        <strain evidence="6">CBS 342.82</strain>
    </source>
</reference>
<dbReference type="GeneID" id="54364905"/>
<dbReference type="PANTHER" id="PTHR43439:SF2">
    <property type="entry name" value="ENZYME, PUTATIVE (JCVI)-RELATED"/>
    <property type="match status" value="1"/>
</dbReference>
<dbReference type="InterPro" id="IPR045851">
    <property type="entry name" value="AMP-bd_C_sf"/>
</dbReference>
<dbReference type="PANTHER" id="PTHR43439">
    <property type="entry name" value="PHENYLACETATE-COENZYME A LIGASE"/>
    <property type="match status" value="1"/>
</dbReference>
<proteinExistence type="predicted"/>
<dbReference type="InterPro" id="IPR042099">
    <property type="entry name" value="ANL_N_sf"/>
</dbReference>
<reference evidence="6" key="1">
    <citation type="submission" date="2020-01" db="EMBL/GenBank/DDBJ databases">
        <authorList>
            <consortium name="DOE Joint Genome Institute"/>
            <person name="Haridas S."/>
            <person name="Albert R."/>
            <person name="Binder M."/>
            <person name="Bloem J."/>
            <person name="Labutti K."/>
            <person name="Salamov A."/>
            <person name="Andreopoulos B."/>
            <person name="Baker S.E."/>
            <person name="Barry K."/>
            <person name="Bills G."/>
            <person name="Bluhm B.H."/>
            <person name="Cannon C."/>
            <person name="Castanera R."/>
            <person name="Culley D.E."/>
            <person name="Daum C."/>
            <person name="Ezra D."/>
            <person name="Gonzalez J.B."/>
            <person name="Henrissat B."/>
            <person name="Kuo A."/>
            <person name="Liang C."/>
            <person name="Lipzen A."/>
            <person name="Lutzoni F."/>
            <person name="Magnuson J."/>
            <person name="Mondo S."/>
            <person name="Nolan M."/>
            <person name="Ohm R."/>
            <person name="Pangilinan J."/>
            <person name="Park H.-J."/>
            <person name="Ramirez L."/>
            <person name="Alfaro M."/>
            <person name="Sun H."/>
            <person name="Tritt A."/>
            <person name="Yoshinaga Y."/>
            <person name="Zwiers L.-H."/>
            <person name="Turgeon B.G."/>
            <person name="Goodwin S.B."/>
            <person name="Spatafora J.W."/>
            <person name="Crous P.W."/>
            <person name="Grigoriev I.V."/>
        </authorList>
    </citation>
    <scope>NUCLEOTIDE SEQUENCE</scope>
    <source>
        <strain evidence="6">CBS 342.82</strain>
    </source>
</reference>
<evidence type="ECO:0000259" key="3">
    <source>
        <dbReference type="Pfam" id="PF00501"/>
    </source>
</evidence>
<keyword evidence="1" id="KW-0596">Phosphopantetheine</keyword>
<dbReference type="Pfam" id="PF23562">
    <property type="entry name" value="AMP-binding_C_3"/>
    <property type="match status" value="1"/>
</dbReference>
<dbReference type="Gene3D" id="3.40.50.12780">
    <property type="entry name" value="N-terminal domain of ligase-like"/>
    <property type="match status" value="1"/>
</dbReference>
<dbReference type="OrthoDB" id="429813at2759"/>
<gene>
    <name evidence="6" type="ORF">K489DRAFT_404009</name>
</gene>
<protein>
    <submittedName>
        <fullName evidence="6">Acetyl-CoA synthetase-like protein</fullName>
    </submittedName>
</protein>
<feature type="domain" description="Thioester reductase (TE)" evidence="4">
    <location>
        <begin position="713"/>
        <end position="943"/>
    </location>
</feature>
<evidence type="ECO:0000256" key="2">
    <source>
        <dbReference type="ARBA" id="ARBA00022553"/>
    </source>
</evidence>
<feature type="domain" description="AMP-dependent synthetase/ligase" evidence="3">
    <location>
        <begin position="17"/>
        <end position="345"/>
    </location>
</feature>
<evidence type="ECO:0000313" key="6">
    <source>
        <dbReference type="RefSeq" id="XP_033457050.1"/>
    </source>
</evidence>
<dbReference type="Proteomes" id="UP000504637">
    <property type="component" value="Unplaced"/>
</dbReference>
<dbReference type="Pfam" id="PF00501">
    <property type="entry name" value="AMP-binding"/>
    <property type="match status" value="1"/>
</dbReference>